<keyword evidence="4" id="KW-1185">Reference proteome</keyword>
<name>A0AAN7GXZ5_9PEZI</name>
<dbReference type="PANTHER" id="PTHR40623:SF2">
    <property type="entry name" value="INTEGRAL MEMBRANE PROTEIN"/>
    <property type="match status" value="1"/>
</dbReference>
<feature type="transmembrane region" description="Helical" evidence="2">
    <location>
        <begin position="22"/>
        <end position="43"/>
    </location>
</feature>
<dbReference type="Proteomes" id="UP001301958">
    <property type="component" value="Unassembled WGS sequence"/>
</dbReference>
<dbReference type="EMBL" id="MU865339">
    <property type="protein sequence ID" value="KAK4226922.1"/>
    <property type="molecule type" value="Genomic_DNA"/>
</dbReference>
<comment type="caution">
    <text evidence="3">The sequence shown here is derived from an EMBL/GenBank/DDBJ whole genome shotgun (WGS) entry which is preliminary data.</text>
</comment>
<keyword evidence="2" id="KW-0472">Membrane</keyword>
<gene>
    <name evidence="3" type="ORF">QBC38DRAFT_211504</name>
</gene>
<accession>A0AAN7GXZ5</accession>
<dbReference type="AlphaFoldDB" id="A0AAN7GXZ5"/>
<feature type="region of interest" description="Disordered" evidence="1">
    <location>
        <begin position="171"/>
        <end position="234"/>
    </location>
</feature>
<sequence>MDKDSSSSSSIFFLSWELWQQMTFVLAMAIVAVFAAGLVKLWWNNRLMHKQEIIDEEKRHRLEEMRRTGLPIKRANEIPFGVRAIQKGVEVDGIWISRPTSYLGEKEKLVSSSTTTTLLDSEKKGAMGTGLHSSIYGTTSTASRTATPMSKFNVASRKGNNAASGLNEDALRKLEGGGGGQGRVASASSSLPAYETYVPTSSASEQLPRRQASASSESVASERSYETSSSRNSQRLYMATNSHYQGPVRVQTPSGYVQAQPPPSQQEQLVSLAPVEPTFGPGDLHLNRSSRRVNSGFEILPAGTFGSVAGVGMGEEEDLGRRNKLKKRGAEQVFH</sequence>
<keyword evidence="2" id="KW-0812">Transmembrane</keyword>
<protein>
    <submittedName>
        <fullName evidence="3">Uncharacterized protein</fullName>
    </submittedName>
</protein>
<reference evidence="3" key="2">
    <citation type="submission" date="2023-05" db="EMBL/GenBank/DDBJ databases">
        <authorList>
            <consortium name="Lawrence Berkeley National Laboratory"/>
            <person name="Steindorff A."/>
            <person name="Hensen N."/>
            <person name="Bonometti L."/>
            <person name="Westerberg I."/>
            <person name="Brannstrom I.O."/>
            <person name="Guillou S."/>
            <person name="Cros-Aarteil S."/>
            <person name="Calhoun S."/>
            <person name="Haridas S."/>
            <person name="Kuo A."/>
            <person name="Mondo S."/>
            <person name="Pangilinan J."/>
            <person name="Riley R."/>
            <person name="Labutti K."/>
            <person name="Andreopoulos B."/>
            <person name="Lipzen A."/>
            <person name="Chen C."/>
            <person name="Yanf M."/>
            <person name="Daum C."/>
            <person name="Ng V."/>
            <person name="Clum A."/>
            <person name="Ohm R."/>
            <person name="Martin F."/>
            <person name="Silar P."/>
            <person name="Natvig D."/>
            <person name="Lalanne C."/>
            <person name="Gautier V."/>
            <person name="Ament-Velasquez S.L."/>
            <person name="Kruys A."/>
            <person name="Hutchinson M.I."/>
            <person name="Powell A.J."/>
            <person name="Barry K."/>
            <person name="Miller A.N."/>
            <person name="Grigoriev I.V."/>
            <person name="Debuchy R."/>
            <person name="Gladieux P."/>
            <person name="Thoren M.H."/>
            <person name="Johannesson H."/>
        </authorList>
    </citation>
    <scope>NUCLEOTIDE SEQUENCE</scope>
    <source>
        <strain evidence="3">CBS 990.96</strain>
    </source>
</reference>
<evidence type="ECO:0000313" key="4">
    <source>
        <dbReference type="Proteomes" id="UP001301958"/>
    </source>
</evidence>
<keyword evidence="2" id="KW-1133">Transmembrane helix</keyword>
<dbReference type="PANTHER" id="PTHR40623">
    <property type="entry name" value="INTEGRAL MEMBRANE PROTEIN"/>
    <property type="match status" value="1"/>
</dbReference>
<evidence type="ECO:0000256" key="1">
    <source>
        <dbReference type="SAM" id="MobiDB-lite"/>
    </source>
</evidence>
<evidence type="ECO:0000256" key="2">
    <source>
        <dbReference type="SAM" id="Phobius"/>
    </source>
</evidence>
<reference evidence="3" key="1">
    <citation type="journal article" date="2023" name="Mol. Phylogenet. Evol.">
        <title>Genome-scale phylogeny and comparative genomics of the fungal order Sordariales.</title>
        <authorList>
            <person name="Hensen N."/>
            <person name="Bonometti L."/>
            <person name="Westerberg I."/>
            <person name="Brannstrom I.O."/>
            <person name="Guillou S."/>
            <person name="Cros-Aarteil S."/>
            <person name="Calhoun S."/>
            <person name="Haridas S."/>
            <person name="Kuo A."/>
            <person name="Mondo S."/>
            <person name="Pangilinan J."/>
            <person name="Riley R."/>
            <person name="LaButti K."/>
            <person name="Andreopoulos B."/>
            <person name="Lipzen A."/>
            <person name="Chen C."/>
            <person name="Yan M."/>
            <person name="Daum C."/>
            <person name="Ng V."/>
            <person name="Clum A."/>
            <person name="Steindorff A."/>
            <person name="Ohm R.A."/>
            <person name="Martin F."/>
            <person name="Silar P."/>
            <person name="Natvig D.O."/>
            <person name="Lalanne C."/>
            <person name="Gautier V."/>
            <person name="Ament-Velasquez S.L."/>
            <person name="Kruys A."/>
            <person name="Hutchinson M.I."/>
            <person name="Powell A.J."/>
            <person name="Barry K."/>
            <person name="Miller A.N."/>
            <person name="Grigoriev I.V."/>
            <person name="Debuchy R."/>
            <person name="Gladieux P."/>
            <person name="Hiltunen Thoren M."/>
            <person name="Johannesson H."/>
        </authorList>
    </citation>
    <scope>NUCLEOTIDE SEQUENCE</scope>
    <source>
        <strain evidence="3">CBS 990.96</strain>
    </source>
</reference>
<feature type="compositionally biased region" description="Low complexity" evidence="1">
    <location>
        <begin position="209"/>
        <end position="222"/>
    </location>
</feature>
<organism evidence="3 4">
    <name type="scientific">Podospora fimiseda</name>
    <dbReference type="NCBI Taxonomy" id="252190"/>
    <lineage>
        <taxon>Eukaryota</taxon>
        <taxon>Fungi</taxon>
        <taxon>Dikarya</taxon>
        <taxon>Ascomycota</taxon>
        <taxon>Pezizomycotina</taxon>
        <taxon>Sordariomycetes</taxon>
        <taxon>Sordariomycetidae</taxon>
        <taxon>Sordariales</taxon>
        <taxon>Podosporaceae</taxon>
        <taxon>Podospora</taxon>
    </lineage>
</organism>
<evidence type="ECO:0000313" key="3">
    <source>
        <dbReference type="EMBL" id="KAK4226922.1"/>
    </source>
</evidence>
<proteinExistence type="predicted"/>
<feature type="region of interest" description="Disordered" evidence="1">
    <location>
        <begin position="309"/>
        <end position="335"/>
    </location>
</feature>